<evidence type="ECO:0008006" key="4">
    <source>
        <dbReference type="Google" id="ProtNLM"/>
    </source>
</evidence>
<dbReference type="Pfam" id="PF09661">
    <property type="entry name" value="DUF2398"/>
    <property type="match status" value="1"/>
</dbReference>
<dbReference type="AlphaFoldDB" id="A0A4P2PZX0"/>
<feature type="region of interest" description="Disordered" evidence="1">
    <location>
        <begin position="396"/>
        <end position="423"/>
    </location>
</feature>
<accession>A0A4P2PZX0</accession>
<feature type="compositionally biased region" description="Basic residues" evidence="1">
    <location>
        <begin position="414"/>
        <end position="423"/>
    </location>
</feature>
<evidence type="ECO:0000313" key="2">
    <source>
        <dbReference type="EMBL" id="AUX22459.1"/>
    </source>
</evidence>
<dbReference type="OrthoDB" id="188354at2"/>
<dbReference type="InterPro" id="IPR013494">
    <property type="entry name" value="CHP02678"/>
</dbReference>
<dbReference type="RefSeq" id="WP_129347618.1">
    <property type="nucleotide sequence ID" value="NZ_CP012670.1"/>
</dbReference>
<dbReference type="Proteomes" id="UP000295781">
    <property type="component" value="Chromosome"/>
</dbReference>
<organism evidence="2 3">
    <name type="scientific">Sorangium cellulosum</name>
    <name type="common">Polyangium cellulosum</name>
    <dbReference type="NCBI Taxonomy" id="56"/>
    <lineage>
        <taxon>Bacteria</taxon>
        <taxon>Pseudomonadati</taxon>
        <taxon>Myxococcota</taxon>
        <taxon>Polyangia</taxon>
        <taxon>Polyangiales</taxon>
        <taxon>Polyangiaceae</taxon>
        <taxon>Sorangium</taxon>
    </lineage>
</organism>
<name>A0A4P2PZX0_SORCE</name>
<reference evidence="2 3" key="1">
    <citation type="submission" date="2015-09" db="EMBL/GenBank/DDBJ databases">
        <title>Sorangium comparison.</title>
        <authorList>
            <person name="Zaburannyi N."/>
            <person name="Bunk B."/>
            <person name="Overmann J."/>
            <person name="Mueller R."/>
        </authorList>
    </citation>
    <scope>NUCLEOTIDE SEQUENCE [LARGE SCALE GENOMIC DNA]</scope>
    <source>
        <strain evidence="2 3">So ceGT47</strain>
    </source>
</reference>
<evidence type="ECO:0000256" key="1">
    <source>
        <dbReference type="SAM" id="MobiDB-lite"/>
    </source>
</evidence>
<feature type="compositionally biased region" description="Low complexity" evidence="1">
    <location>
        <begin position="401"/>
        <end position="413"/>
    </location>
</feature>
<proteinExistence type="predicted"/>
<protein>
    <recommendedName>
        <fullName evidence="4">TIGR02678 family protein</fullName>
    </recommendedName>
</protein>
<dbReference type="EMBL" id="CP012670">
    <property type="protein sequence ID" value="AUX22459.1"/>
    <property type="molecule type" value="Genomic_DNA"/>
</dbReference>
<evidence type="ECO:0000313" key="3">
    <source>
        <dbReference type="Proteomes" id="UP000295781"/>
    </source>
</evidence>
<sequence length="423" mass="46408">MTHALEAQERHEQQKALRALLRHPLLPASGAHAASFLLVRRHAAALRAWLGRYPRWSLLVEPEQARLRKTPADLADGTRPALDPHHGTPFTRRRYVLLCLALLTLEGEDRQTTLGRLASRMEDHFAGDPALARAGAFELAAQDHRRDLVHVVRLLLALRVLARVAGEEQGFLADQRRDVLYNVSRPAVAAMLNVRRGPSTLETTGAADLAARLAGVVEELAPETDDARNQALRARLFRRLLDDPVVYYDDLGPDERAYLTTQRPFIVGEIERATGLVAEARREGLAMVDPDGELSDLAMPEEGTEGHLTLLVAEWLADRARDGQLVGRAAVEQRVAELIAEHRGRWRKAVVGAGAEVELTDRTLARLAALRLLRWTPAGIAPLPAIARYAVAAPAAPPATPRAGAPLPATPAAPRRRTPRRTP</sequence>
<dbReference type="NCBIfam" id="TIGR02678">
    <property type="entry name" value="TIGR02678 family protein"/>
    <property type="match status" value="1"/>
</dbReference>
<gene>
    <name evidence="2" type="ORF">SOCEGT47_029620</name>
</gene>